<feature type="transmembrane region" description="Helical" evidence="5">
    <location>
        <begin position="63"/>
        <end position="86"/>
    </location>
</feature>
<evidence type="ECO:0000313" key="6">
    <source>
        <dbReference type="EMBL" id="SUS05783.1"/>
    </source>
</evidence>
<keyword evidence="2 5" id="KW-0812">Transmembrane</keyword>
<evidence type="ECO:0000256" key="4">
    <source>
        <dbReference type="ARBA" id="ARBA00023136"/>
    </source>
</evidence>
<reference evidence="6" key="1">
    <citation type="submission" date="2018-07" db="EMBL/GenBank/DDBJ databases">
        <authorList>
            <person name="Quirk P.G."/>
            <person name="Krulwich T.A."/>
        </authorList>
    </citation>
    <scope>NUCLEOTIDE SEQUENCE</scope>
</reference>
<evidence type="ECO:0008006" key="7">
    <source>
        <dbReference type="Google" id="ProtNLM"/>
    </source>
</evidence>
<keyword evidence="3 5" id="KW-1133">Transmembrane helix</keyword>
<evidence type="ECO:0000256" key="3">
    <source>
        <dbReference type="ARBA" id="ARBA00022989"/>
    </source>
</evidence>
<evidence type="ECO:0000256" key="1">
    <source>
        <dbReference type="ARBA" id="ARBA00004141"/>
    </source>
</evidence>
<dbReference type="InterPro" id="IPR059112">
    <property type="entry name" value="CysZ/EI24"/>
</dbReference>
<sequence>MLSAFERAFGQLRDPRIIRVLALSLTLSAALFVALWVGIGYLLTETSLFEIGWLDTALDILGGLATALLTFLLFPAVASATAGFFLDGVADAVEARHYPGLGPVRRQTVAEVLLTSAKFLSIFVVLNLVMLVFLPFAPIFPFVVYAVNGYLLGREYFELVAARRIEPSQVLALRRTYRLKVLAAGVIMAGLFTLPVVNLAAPVIGTAAMVHIFHGMAQRSRIASR</sequence>
<feature type="transmembrane region" description="Helical" evidence="5">
    <location>
        <begin position="20"/>
        <end position="43"/>
    </location>
</feature>
<feature type="transmembrane region" description="Helical" evidence="5">
    <location>
        <begin position="200"/>
        <end position="217"/>
    </location>
</feature>
<protein>
    <recommendedName>
        <fullName evidence="7">CysZ-like protein</fullName>
    </recommendedName>
</protein>
<evidence type="ECO:0000256" key="5">
    <source>
        <dbReference type="SAM" id="Phobius"/>
    </source>
</evidence>
<dbReference type="Pfam" id="PF07264">
    <property type="entry name" value="EI24"/>
    <property type="match status" value="1"/>
</dbReference>
<keyword evidence="4 5" id="KW-0472">Membrane</keyword>
<evidence type="ECO:0000256" key="2">
    <source>
        <dbReference type="ARBA" id="ARBA00022692"/>
    </source>
</evidence>
<organism evidence="6">
    <name type="scientific">metagenome</name>
    <dbReference type="NCBI Taxonomy" id="256318"/>
    <lineage>
        <taxon>unclassified sequences</taxon>
        <taxon>metagenomes</taxon>
    </lineage>
</organism>
<name>A0A380TC13_9ZZZZ</name>
<dbReference type="AlphaFoldDB" id="A0A380TC13"/>
<comment type="subcellular location">
    <subcellularLocation>
        <location evidence="1">Membrane</location>
        <topology evidence="1">Multi-pass membrane protein</topology>
    </subcellularLocation>
</comment>
<dbReference type="EMBL" id="UIDG01000125">
    <property type="protein sequence ID" value="SUS05783.1"/>
    <property type="molecule type" value="Genomic_DNA"/>
</dbReference>
<accession>A0A380TC13</accession>
<proteinExistence type="predicted"/>
<gene>
    <name evidence="6" type="ORF">DF3PB_2100004</name>
</gene>